<dbReference type="STRING" id="160454.RV10_GL000667"/>
<dbReference type="RefSeq" id="WP_010757484.1">
    <property type="nucleotide sequence ID" value="NZ_ASWD01000001.1"/>
</dbReference>
<sequence>MKNRKTFFLLLILFIGLLAATGYELNRVHEQIEEAKTTVIQINSQ</sequence>
<organism evidence="1 2">
    <name type="scientific">Enterococcus pallens ATCC BAA-351</name>
    <dbReference type="NCBI Taxonomy" id="1158607"/>
    <lineage>
        <taxon>Bacteria</taxon>
        <taxon>Bacillati</taxon>
        <taxon>Bacillota</taxon>
        <taxon>Bacilli</taxon>
        <taxon>Lactobacillales</taxon>
        <taxon>Enterococcaceae</taxon>
        <taxon>Enterococcus</taxon>
    </lineage>
</organism>
<accession>R2QEY7</accession>
<dbReference type="Proteomes" id="UP000013782">
    <property type="component" value="Unassembled WGS sequence"/>
</dbReference>
<protein>
    <submittedName>
        <fullName evidence="1">Uncharacterized protein</fullName>
    </submittedName>
</protein>
<proteinExistence type="predicted"/>
<dbReference type="HOGENOM" id="CLU_3199572_0_0_9"/>
<evidence type="ECO:0000313" key="1">
    <source>
        <dbReference type="EMBL" id="EOH93798.1"/>
    </source>
</evidence>
<dbReference type="AlphaFoldDB" id="R2QEY7"/>
<comment type="caution">
    <text evidence="1">The sequence shown here is derived from an EMBL/GenBank/DDBJ whole genome shotgun (WGS) entry which is preliminary data.</text>
</comment>
<gene>
    <name evidence="1" type="ORF">UAU_02494</name>
</gene>
<name>R2QEY7_9ENTE</name>
<keyword evidence="2" id="KW-1185">Reference proteome</keyword>
<evidence type="ECO:0000313" key="2">
    <source>
        <dbReference type="Proteomes" id="UP000013782"/>
    </source>
</evidence>
<reference evidence="1 2" key="1">
    <citation type="submission" date="2013-02" db="EMBL/GenBank/DDBJ databases">
        <title>The Genome Sequence of Enterococcus pallens BAA-351.</title>
        <authorList>
            <consortium name="The Broad Institute Genome Sequencing Platform"/>
            <consortium name="The Broad Institute Genome Sequencing Center for Infectious Disease"/>
            <person name="Earl A.M."/>
            <person name="Gilmore M.S."/>
            <person name="Lebreton F."/>
            <person name="Walker B."/>
            <person name="Young S.K."/>
            <person name="Zeng Q."/>
            <person name="Gargeya S."/>
            <person name="Fitzgerald M."/>
            <person name="Haas B."/>
            <person name="Abouelleil A."/>
            <person name="Alvarado L."/>
            <person name="Arachchi H.M."/>
            <person name="Berlin A.M."/>
            <person name="Chapman S.B."/>
            <person name="Dewar J."/>
            <person name="Goldberg J."/>
            <person name="Griggs A."/>
            <person name="Gujja S."/>
            <person name="Hansen M."/>
            <person name="Howarth C."/>
            <person name="Imamovic A."/>
            <person name="Larimer J."/>
            <person name="McCowan C."/>
            <person name="Murphy C."/>
            <person name="Neiman D."/>
            <person name="Pearson M."/>
            <person name="Priest M."/>
            <person name="Roberts A."/>
            <person name="Saif S."/>
            <person name="Shea T."/>
            <person name="Sisk P."/>
            <person name="Sykes S."/>
            <person name="Wortman J."/>
            <person name="Nusbaum C."/>
            <person name="Birren B."/>
        </authorList>
    </citation>
    <scope>NUCLEOTIDE SEQUENCE [LARGE SCALE GENOMIC DNA]</scope>
    <source>
        <strain evidence="1 2">ATCC BAA-351</strain>
    </source>
</reference>
<dbReference type="PATRIC" id="fig|1158607.3.peg.2468"/>
<dbReference type="EMBL" id="AJAQ01000016">
    <property type="protein sequence ID" value="EOH93798.1"/>
    <property type="molecule type" value="Genomic_DNA"/>
</dbReference>